<feature type="compositionally biased region" description="Low complexity" evidence="1">
    <location>
        <begin position="125"/>
        <end position="143"/>
    </location>
</feature>
<feature type="region of interest" description="Disordered" evidence="1">
    <location>
        <begin position="69"/>
        <end position="143"/>
    </location>
</feature>
<accession>A0AAD3CD96</accession>
<feature type="region of interest" description="Disordered" evidence="1">
    <location>
        <begin position="33"/>
        <end position="55"/>
    </location>
</feature>
<feature type="compositionally biased region" description="Low complexity" evidence="1">
    <location>
        <begin position="91"/>
        <end position="118"/>
    </location>
</feature>
<evidence type="ECO:0000313" key="4">
    <source>
        <dbReference type="Proteomes" id="UP001054902"/>
    </source>
</evidence>
<protein>
    <submittedName>
        <fullName evidence="3">Uncharacterized protein</fullName>
    </submittedName>
</protein>
<feature type="chain" id="PRO_5042073813" evidence="2">
    <location>
        <begin position="23"/>
        <end position="246"/>
    </location>
</feature>
<proteinExistence type="predicted"/>
<keyword evidence="4" id="KW-1185">Reference proteome</keyword>
<evidence type="ECO:0000256" key="2">
    <source>
        <dbReference type="SAM" id="SignalP"/>
    </source>
</evidence>
<dbReference type="AlphaFoldDB" id="A0AAD3CD96"/>
<sequence>MKVTLITQISLFALISLNEVTSNNILIPCKDREVSTSKGSKSSKSSKSKSSKSRPLEVVLCAEDGSIKNIWSYGKGSGKKTKSSKAPSLRSVGKGSGMKTKSSKAPSLKSSKSSKAPNGKGGKGSKSSKSGKGLYSLPPSASPSTFPSLLPSLQPSFVQIKPDPKADPIGKDSNDPFFSFEGHHEELALSIQEKEAGGGFGSAASVGGYQGYGFAAGESDDPTSSACQLHTHLWSFLLLGFVVIFL</sequence>
<comment type="caution">
    <text evidence="3">The sequence shown here is derived from an EMBL/GenBank/DDBJ whole genome shotgun (WGS) entry which is preliminary data.</text>
</comment>
<name>A0AAD3CD96_9STRA</name>
<dbReference type="Proteomes" id="UP001054902">
    <property type="component" value="Unassembled WGS sequence"/>
</dbReference>
<keyword evidence="2" id="KW-0732">Signal</keyword>
<feature type="signal peptide" evidence="2">
    <location>
        <begin position="1"/>
        <end position="22"/>
    </location>
</feature>
<evidence type="ECO:0000313" key="3">
    <source>
        <dbReference type="EMBL" id="GFH43646.1"/>
    </source>
</evidence>
<evidence type="ECO:0000256" key="1">
    <source>
        <dbReference type="SAM" id="MobiDB-lite"/>
    </source>
</evidence>
<reference evidence="3 4" key="1">
    <citation type="journal article" date="2021" name="Sci. Rep.">
        <title>The genome of the diatom Chaetoceros tenuissimus carries an ancient integrated fragment of an extant virus.</title>
        <authorList>
            <person name="Hongo Y."/>
            <person name="Kimura K."/>
            <person name="Takaki Y."/>
            <person name="Yoshida Y."/>
            <person name="Baba S."/>
            <person name="Kobayashi G."/>
            <person name="Nagasaki K."/>
            <person name="Hano T."/>
            <person name="Tomaru Y."/>
        </authorList>
    </citation>
    <scope>NUCLEOTIDE SEQUENCE [LARGE SCALE GENOMIC DNA]</scope>
    <source>
        <strain evidence="3 4">NIES-3715</strain>
    </source>
</reference>
<dbReference type="EMBL" id="BLLK01000013">
    <property type="protein sequence ID" value="GFH43646.1"/>
    <property type="molecule type" value="Genomic_DNA"/>
</dbReference>
<gene>
    <name evidence="3" type="ORF">CTEN210_00119</name>
</gene>
<organism evidence="3 4">
    <name type="scientific">Chaetoceros tenuissimus</name>
    <dbReference type="NCBI Taxonomy" id="426638"/>
    <lineage>
        <taxon>Eukaryota</taxon>
        <taxon>Sar</taxon>
        <taxon>Stramenopiles</taxon>
        <taxon>Ochrophyta</taxon>
        <taxon>Bacillariophyta</taxon>
        <taxon>Coscinodiscophyceae</taxon>
        <taxon>Chaetocerotophycidae</taxon>
        <taxon>Chaetocerotales</taxon>
        <taxon>Chaetocerotaceae</taxon>
        <taxon>Chaetoceros</taxon>
    </lineage>
</organism>